<accession>A0A0F9CR21</accession>
<dbReference type="EMBL" id="LAZR01032122">
    <property type="protein sequence ID" value="KKL51803.1"/>
    <property type="molecule type" value="Genomic_DNA"/>
</dbReference>
<gene>
    <name evidence="1" type="ORF">LCGC14_2291850</name>
</gene>
<evidence type="ECO:0000313" key="1">
    <source>
        <dbReference type="EMBL" id="KKL51803.1"/>
    </source>
</evidence>
<protein>
    <recommendedName>
        <fullName evidence="2">HTH arsR-type domain-containing protein</fullName>
    </recommendedName>
</protein>
<dbReference type="AlphaFoldDB" id="A0A0F9CR21"/>
<comment type="caution">
    <text evidence="1">The sequence shown here is derived from an EMBL/GenBank/DDBJ whole genome shotgun (WGS) entry which is preliminary data.</text>
</comment>
<name>A0A0F9CR21_9ZZZZ</name>
<proteinExistence type="predicted"/>
<evidence type="ECO:0008006" key="2">
    <source>
        <dbReference type="Google" id="ProtNLM"/>
    </source>
</evidence>
<reference evidence="1" key="1">
    <citation type="journal article" date="2015" name="Nature">
        <title>Complex archaea that bridge the gap between prokaryotes and eukaryotes.</title>
        <authorList>
            <person name="Spang A."/>
            <person name="Saw J.H."/>
            <person name="Jorgensen S.L."/>
            <person name="Zaremba-Niedzwiedzka K."/>
            <person name="Martijn J."/>
            <person name="Lind A.E."/>
            <person name="van Eijk R."/>
            <person name="Schleper C."/>
            <person name="Guy L."/>
            <person name="Ettema T.J."/>
        </authorList>
    </citation>
    <scope>NUCLEOTIDE SEQUENCE</scope>
</reference>
<sequence>MLEELFFHKKVARVIEHFVIHEKWKQNKKEICEILEIYPELMKEILEKLVEYELIVVTNKIARSKFYKINKQSKLLPFLRGLIQEFGMQRSLKIAEEELNKEELPEKEKIELKHKVVD</sequence>
<organism evidence="1">
    <name type="scientific">marine sediment metagenome</name>
    <dbReference type="NCBI Taxonomy" id="412755"/>
    <lineage>
        <taxon>unclassified sequences</taxon>
        <taxon>metagenomes</taxon>
        <taxon>ecological metagenomes</taxon>
    </lineage>
</organism>